<dbReference type="AlphaFoldDB" id="A0A329MSV1"/>
<gene>
    <name evidence="2" type="ORF">DQG23_02290</name>
</gene>
<comment type="caution">
    <text evidence="2">The sequence shown here is derived from an EMBL/GenBank/DDBJ whole genome shotgun (WGS) entry which is preliminary data.</text>
</comment>
<dbReference type="PROSITE" id="PS51462">
    <property type="entry name" value="NUDIX"/>
    <property type="match status" value="1"/>
</dbReference>
<protein>
    <recommendedName>
        <fullName evidence="1">Nudix hydrolase domain-containing protein</fullName>
    </recommendedName>
</protein>
<reference evidence="2 3" key="1">
    <citation type="journal article" date="2009" name="Int. J. Syst. Evol. Microbiol.">
        <title>Paenibacillus contaminans sp. nov., isolated from a contaminated laboratory plate.</title>
        <authorList>
            <person name="Chou J.H."/>
            <person name="Lee J.H."/>
            <person name="Lin M.C."/>
            <person name="Chang P.S."/>
            <person name="Arun A.B."/>
            <person name="Young C.C."/>
            <person name="Chen W.M."/>
        </authorList>
    </citation>
    <scope>NUCLEOTIDE SEQUENCE [LARGE SCALE GENOMIC DNA]</scope>
    <source>
        <strain evidence="2 3">CKOBP-6</strain>
    </source>
</reference>
<dbReference type="Pfam" id="PF00293">
    <property type="entry name" value="NUDIX"/>
    <property type="match status" value="1"/>
</dbReference>
<dbReference type="SUPFAM" id="SSF55811">
    <property type="entry name" value="Nudix"/>
    <property type="match status" value="1"/>
</dbReference>
<evidence type="ECO:0000313" key="3">
    <source>
        <dbReference type="Proteomes" id="UP000250369"/>
    </source>
</evidence>
<keyword evidence="3" id="KW-1185">Reference proteome</keyword>
<sequence length="161" mass="18967">MATAFIMNDGRFIMMKKTNSKLFDFEFWTALGGHLEPNEINNARKACLREIFEESGLQENELKELDMRYVLLRQKEDEIRMQFVFFGSTDKTELVPSDEGELHWVEEARLIELNISTIIRKMLEHYSANRDDKRVFVGTMTKTDEDKPSVQWSLMTDPMVF</sequence>
<organism evidence="2 3">
    <name type="scientific">Paenibacillus contaminans</name>
    <dbReference type="NCBI Taxonomy" id="450362"/>
    <lineage>
        <taxon>Bacteria</taxon>
        <taxon>Bacillati</taxon>
        <taxon>Bacillota</taxon>
        <taxon>Bacilli</taxon>
        <taxon>Bacillales</taxon>
        <taxon>Paenibacillaceae</taxon>
        <taxon>Paenibacillus</taxon>
    </lineage>
</organism>
<evidence type="ECO:0000313" key="2">
    <source>
        <dbReference type="EMBL" id="RAV23051.1"/>
    </source>
</evidence>
<dbReference type="Proteomes" id="UP000250369">
    <property type="component" value="Unassembled WGS sequence"/>
</dbReference>
<dbReference type="InterPro" id="IPR015797">
    <property type="entry name" value="NUDIX_hydrolase-like_dom_sf"/>
</dbReference>
<accession>A0A329MSV1</accession>
<evidence type="ECO:0000259" key="1">
    <source>
        <dbReference type="PROSITE" id="PS51462"/>
    </source>
</evidence>
<dbReference type="EMBL" id="QMFB01000001">
    <property type="protein sequence ID" value="RAV23051.1"/>
    <property type="molecule type" value="Genomic_DNA"/>
</dbReference>
<dbReference type="InterPro" id="IPR000086">
    <property type="entry name" value="NUDIX_hydrolase_dom"/>
</dbReference>
<name>A0A329MSV1_9BACL</name>
<proteinExistence type="predicted"/>
<dbReference type="Gene3D" id="3.90.79.10">
    <property type="entry name" value="Nucleoside Triphosphate Pyrophosphohydrolase"/>
    <property type="match status" value="1"/>
</dbReference>
<feature type="domain" description="Nudix hydrolase" evidence="1">
    <location>
        <begin position="1"/>
        <end position="127"/>
    </location>
</feature>